<dbReference type="InterPro" id="IPR043129">
    <property type="entry name" value="ATPase_NBD"/>
</dbReference>
<evidence type="ECO:0000256" key="1">
    <source>
        <dbReference type="ARBA" id="ARBA00006479"/>
    </source>
</evidence>
<sequence length="354" mass="38319">MKYFVGIDVGGTTSTVAIGNENHEILKISDQFPTRSSEGPQATVDDLHDAVISELQHLEGTIADVQSLVIATPGPATLDGVLLTTPNLAHPDWVNFGIRENLQTRLSQTGAQTPVRYLGDGQAAALGEYVIRTEKMQWNDAPPIDPNDHQPDKLDSLFFLAVGTGLGGGEVSRGKVVRGREGRAGHAGHVFLPYDAFRYDHDRQLKVGNAYSSAESAISLTALTHQLGYRLSLPQWSDHPLNSLDCSIKDKAKQLRELASSGDPLAIELFDDQAAALGVAMLMINYIGDYDLLVIGGGVCDLSDELRRRYVKQAELAYYRHALDGFRNLSGLAFSQCGDQASVIGALAEAYELV</sequence>
<protein>
    <submittedName>
        <fullName evidence="2">ROK family protein</fullName>
    </submittedName>
</protein>
<keyword evidence="3" id="KW-1185">Reference proteome</keyword>
<dbReference type="Proteomes" id="UP001500840">
    <property type="component" value="Unassembled WGS sequence"/>
</dbReference>
<comment type="similarity">
    <text evidence="1">Belongs to the ROK (NagC/XylR) family.</text>
</comment>
<gene>
    <name evidence="2" type="ORF">GCM10023156_33450</name>
</gene>
<name>A0ABP8MZZ2_9BACT</name>
<proteinExistence type="inferred from homology"/>
<reference evidence="3" key="1">
    <citation type="journal article" date="2019" name="Int. J. Syst. Evol. Microbiol.">
        <title>The Global Catalogue of Microorganisms (GCM) 10K type strain sequencing project: providing services to taxonomists for standard genome sequencing and annotation.</title>
        <authorList>
            <consortium name="The Broad Institute Genomics Platform"/>
            <consortium name="The Broad Institute Genome Sequencing Center for Infectious Disease"/>
            <person name="Wu L."/>
            <person name="Ma J."/>
        </authorList>
    </citation>
    <scope>NUCLEOTIDE SEQUENCE [LARGE SCALE GENOMIC DNA]</scope>
    <source>
        <strain evidence="3">JCM 17759</strain>
    </source>
</reference>
<dbReference type="EMBL" id="BAABGA010000039">
    <property type="protein sequence ID" value="GAA4457114.1"/>
    <property type="molecule type" value="Genomic_DNA"/>
</dbReference>
<dbReference type="Pfam" id="PF00480">
    <property type="entry name" value="ROK"/>
    <property type="match status" value="2"/>
</dbReference>
<dbReference type="SUPFAM" id="SSF53067">
    <property type="entry name" value="Actin-like ATPase domain"/>
    <property type="match status" value="1"/>
</dbReference>
<evidence type="ECO:0000313" key="3">
    <source>
        <dbReference type="Proteomes" id="UP001500840"/>
    </source>
</evidence>
<evidence type="ECO:0000313" key="2">
    <source>
        <dbReference type="EMBL" id="GAA4457114.1"/>
    </source>
</evidence>
<comment type="caution">
    <text evidence="2">The sequence shown here is derived from an EMBL/GenBank/DDBJ whole genome shotgun (WGS) entry which is preliminary data.</text>
</comment>
<dbReference type="Gene3D" id="3.30.420.40">
    <property type="match status" value="2"/>
</dbReference>
<dbReference type="PANTHER" id="PTHR18964:SF149">
    <property type="entry name" value="BIFUNCTIONAL UDP-N-ACETYLGLUCOSAMINE 2-EPIMERASE_N-ACETYLMANNOSAMINE KINASE"/>
    <property type="match status" value="1"/>
</dbReference>
<organism evidence="2 3">
    <name type="scientific">Novipirellula rosea</name>
    <dbReference type="NCBI Taxonomy" id="1031540"/>
    <lineage>
        <taxon>Bacteria</taxon>
        <taxon>Pseudomonadati</taxon>
        <taxon>Planctomycetota</taxon>
        <taxon>Planctomycetia</taxon>
        <taxon>Pirellulales</taxon>
        <taxon>Pirellulaceae</taxon>
        <taxon>Novipirellula</taxon>
    </lineage>
</organism>
<dbReference type="RefSeq" id="WP_345323830.1">
    <property type="nucleotide sequence ID" value="NZ_BAABGA010000039.1"/>
</dbReference>
<accession>A0ABP8MZZ2</accession>
<dbReference type="InterPro" id="IPR000600">
    <property type="entry name" value="ROK"/>
</dbReference>
<dbReference type="PANTHER" id="PTHR18964">
    <property type="entry name" value="ROK (REPRESSOR, ORF, KINASE) FAMILY"/>
    <property type="match status" value="1"/>
</dbReference>